<keyword evidence="2" id="KW-1185">Reference proteome</keyword>
<keyword evidence="1" id="KW-0560">Oxidoreductase</keyword>
<accession>A0ACC6P0V7</accession>
<dbReference type="Proteomes" id="UP001364695">
    <property type="component" value="Unassembled WGS sequence"/>
</dbReference>
<evidence type="ECO:0000313" key="1">
    <source>
        <dbReference type="EMBL" id="MEJ7137878.1"/>
    </source>
</evidence>
<protein>
    <submittedName>
        <fullName evidence="1">dTDP-4-dehydrorhamnose reductase</fullName>
        <ecNumber evidence="1">1.1.1.133</ecNumber>
    </submittedName>
</protein>
<sequence length="315" mass="33323">MAADRDVPVILLTGKNGQVGFELQRALAPLGQVVAVGSADVNLADAVALRELVRRVRPVLIVNPAAYTAVDKAESEPDLAHAVNAVAPGVLGEEAQRLGAAVIHYSTDYVFDGHKPEPYTEDDACAPASVYGASKRAGEQALAAACAQHLILRTSWVVGAHGGNFAKTMLRLAATRDALNVVADQWGAPTSAALIADVTAHLAARWLRLAGAEKAVDIPWGIPWGIYHLVAGGETTWCDYARHVLAAAQAAGVALKAGPDQVHPIATADYPTPAQRPLQSRLDTCRLRETFGLHLPPWQQGVDHILQQILPKGLS</sequence>
<comment type="caution">
    <text evidence="1">The sequence shown here is derived from an EMBL/GenBank/DDBJ whole genome shotgun (WGS) entry which is preliminary data.</text>
</comment>
<evidence type="ECO:0000313" key="2">
    <source>
        <dbReference type="Proteomes" id="UP001364695"/>
    </source>
</evidence>
<organism evidence="1 2">
    <name type="scientific">Amphibiibacter pelophylacis</name>
    <dbReference type="NCBI Taxonomy" id="1799477"/>
    <lineage>
        <taxon>Bacteria</taxon>
        <taxon>Pseudomonadati</taxon>
        <taxon>Pseudomonadota</taxon>
        <taxon>Betaproteobacteria</taxon>
        <taxon>Burkholderiales</taxon>
        <taxon>Sphaerotilaceae</taxon>
        <taxon>Amphibiibacter</taxon>
    </lineage>
</organism>
<reference evidence="1" key="1">
    <citation type="submission" date="2023-10" db="EMBL/GenBank/DDBJ databases">
        <title>Amphibacter perezi, gen. nov., sp. nov. a novel taxa of the family Comamonadaceae, class Betaproteobacteria isolated from the skin microbiota of Pelophylax perezi from different populations.</title>
        <authorList>
            <person name="Costa S."/>
            <person name="Proenca D.N."/>
            <person name="Lopes I."/>
            <person name="Morais P.V."/>
        </authorList>
    </citation>
    <scope>NUCLEOTIDE SEQUENCE</scope>
    <source>
        <strain evidence="1">SL12-8</strain>
    </source>
</reference>
<proteinExistence type="predicted"/>
<name>A0ACC6P0V7_9BURK</name>
<gene>
    <name evidence="1" type="primary">rfbD</name>
    <name evidence="1" type="ORF">RV045_05440</name>
</gene>
<dbReference type="EMBL" id="JAWDIE010000006">
    <property type="protein sequence ID" value="MEJ7137878.1"/>
    <property type="molecule type" value="Genomic_DNA"/>
</dbReference>
<dbReference type="EC" id="1.1.1.133" evidence="1"/>